<dbReference type="SUPFAM" id="SSF56112">
    <property type="entry name" value="Protein kinase-like (PK-like)"/>
    <property type="match status" value="1"/>
</dbReference>
<dbReference type="OrthoDB" id="5772781at2759"/>
<feature type="transmembrane region" description="Helical" evidence="8">
    <location>
        <begin position="160"/>
        <end position="178"/>
    </location>
</feature>
<keyword evidence="4" id="KW-0547">Nucleotide-binding</keyword>
<organism evidence="11">
    <name type="scientific">Thelazia callipaeda</name>
    <name type="common">Oriental eyeworm</name>
    <name type="synonym">Parasitic nematode</name>
    <dbReference type="NCBI Taxonomy" id="103827"/>
    <lineage>
        <taxon>Eukaryota</taxon>
        <taxon>Metazoa</taxon>
        <taxon>Ecdysozoa</taxon>
        <taxon>Nematoda</taxon>
        <taxon>Chromadorea</taxon>
        <taxon>Rhabditida</taxon>
        <taxon>Spirurina</taxon>
        <taxon>Spiruromorpha</taxon>
        <taxon>Thelazioidea</taxon>
        <taxon>Thelaziidae</taxon>
        <taxon>Thelazia</taxon>
    </lineage>
</organism>
<dbReference type="GO" id="GO:0005737">
    <property type="term" value="C:cytoplasm"/>
    <property type="evidence" value="ECO:0007669"/>
    <property type="project" value="UniProtKB-ARBA"/>
</dbReference>
<name>A0A0N5CKM0_THECL</name>
<dbReference type="GO" id="GO:0016301">
    <property type="term" value="F:kinase activity"/>
    <property type="evidence" value="ECO:0007669"/>
    <property type="project" value="UniProtKB-KW"/>
</dbReference>
<evidence type="ECO:0000256" key="1">
    <source>
        <dbReference type="ARBA" id="ARBA00009460"/>
    </source>
</evidence>
<dbReference type="OMA" id="CPLINEW"/>
<dbReference type="PANTHER" id="PTHR12149:SF8">
    <property type="entry name" value="PROTEIN-RIBULOSAMINE 3-KINASE"/>
    <property type="match status" value="1"/>
</dbReference>
<sequence length="586" mass="67860">MDSEHNPRKRYRYQRWPSQTDDADFGISQMSGLLRNPEMDLDENLREIFRIRQESLAESLASHFWALVIIGAKCCGEIFASFWLGYSLLSIFLRKQIPTLVFNYIVMPVFAYLLNQKTPMTELNMADRRWLVLAYSFWVGASTHFMLINWDPGACSPPPMFSPSLVALLFEFIGPVVAHDRPLLLLSTVGVASCVCFTYAYIYACFTFTYFYMSIIAIASSFYSMQQHLADPELGYGDLSEGHVLLPIQSMYNQLVMTILFGQYIWNRNPKTAKPDTLEERYTLLSMQSSQVLQLLQRELNVDEIHDLYPQLTGGCINKAKAFRTDKYGDIFIKYNDNEKAQEMFDGELLSLKSIIETQTIRAPKPIKTFSIGDDRCLAMEFIEMHAGSDFEQLGMNIARLHLHNKLLMEKSQKNQSLIGFTDQQSRATDKFGFDIITYSGYCPLINEWSDNWVKNADRELLDLWPQLVRKIPEYFKNCKIYPCLLHGDLWSGNCSFTKDGPVIFDPASFYGHHEYEFGILTMFGGFDESFFTAYYKVIPKSNGMESRVLLYQLFHYLNHWYVEILFKQNLIKSMKPQKNATRISH</sequence>
<dbReference type="InterPro" id="IPR016477">
    <property type="entry name" value="Fructo-/Ketosamine-3-kinase"/>
</dbReference>
<reference evidence="9 10" key="2">
    <citation type="submission" date="2018-11" db="EMBL/GenBank/DDBJ databases">
        <authorList>
            <consortium name="Pathogen Informatics"/>
        </authorList>
    </citation>
    <scope>NUCLEOTIDE SEQUENCE [LARGE SCALE GENOMIC DNA]</scope>
</reference>
<dbReference type="PANTHER" id="PTHR12149">
    <property type="entry name" value="FRUCTOSAMINE 3 KINASE-RELATED PROTEIN"/>
    <property type="match status" value="1"/>
</dbReference>
<evidence type="ECO:0000313" key="10">
    <source>
        <dbReference type="Proteomes" id="UP000276776"/>
    </source>
</evidence>
<protein>
    <recommendedName>
        <fullName evidence="2">protein-ribulosamine 3-kinase</fullName>
        <ecNumber evidence="2">2.7.1.172</ecNumber>
    </recommendedName>
</protein>
<evidence type="ECO:0000313" key="11">
    <source>
        <dbReference type="WBParaSite" id="TCLT_0000062501-mRNA-1"/>
    </source>
</evidence>
<dbReference type="EC" id="2.7.1.172" evidence="2"/>
<evidence type="ECO:0000256" key="3">
    <source>
        <dbReference type="ARBA" id="ARBA00022679"/>
    </source>
</evidence>
<dbReference type="Gene3D" id="3.90.1200.10">
    <property type="match status" value="1"/>
</dbReference>
<comment type="similarity">
    <text evidence="1">Belongs to the fructosamine kinase family.</text>
</comment>
<dbReference type="AlphaFoldDB" id="A0A0N5CKM0"/>
<dbReference type="InterPro" id="IPR011009">
    <property type="entry name" value="Kinase-like_dom_sf"/>
</dbReference>
<keyword evidence="3" id="KW-0808">Transferase</keyword>
<feature type="transmembrane region" description="Helical" evidence="8">
    <location>
        <begin position="60"/>
        <end position="84"/>
    </location>
</feature>
<feature type="transmembrane region" description="Helical" evidence="8">
    <location>
        <begin position="130"/>
        <end position="148"/>
    </location>
</feature>
<keyword evidence="8" id="KW-1133">Transmembrane helix</keyword>
<dbReference type="FunFam" id="3.30.200.20:FF:000264">
    <property type="entry name" value="Protein-ribulosamine 3-kinase, chloroplastic"/>
    <property type="match status" value="1"/>
</dbReference>
<accession>A0A0N5CKM0</accession>
<comment type="catalytic activity">
    <reaction evidence="7">
        <text>N(6)-D-ribulosyl-L-lysyl-[protein] + ATP = N(6)-(3-O-phospho-D-ribulosyl)-L-lysyl-[protein] + ADP + H(+)</text>
        <dbReference type="Rhea" id="RHEA:48432"/>
        <dbReference type="Rhea" id="RHEA-COMP:12103"/>
        <dbReference type="Rhea" id="RHEA-COMP:12104"/>
        <dbReference type="ChEBI" id="CHEBI:15378"/>
        <dbReference type="ChEBI" id="CHEBI:30616"/>
        <dbReference type="ChEBI" id="CHEBI:90418"/>
        <dbReference type="ChEBI" id="CHEBI:90420"/>
        <dbReference type="ChEBI" id="CHEBI:456216"/>
        <dbReference type="EC" id="2.7.1.172"/>
    </reaction>
    <physiologicalReaction direction="left-to-right" evidence="7">
        <dbReference type="Rhea" id="RHEA:48433"/>
    </physiologicalReaction>
</comment>
<dbReference type="Pfam" id="PF03881">
    <property type="entry name" value="Fructosamin_kin"/>
    <property type="match status" value="1"/>
</dbReference>
<evidence type="ECO:0000256" key="4">
    <source>
        <dbReference type="ARBA" id="ARBA00022741"/>
    </source>
</evidence>
<dbReference type="GO" id="GO:0102193">
    <property type="term" value="F:protein-ribulosamine 3-kinase activity"/>
    <property type="evidence" value="ECO:0007669"/>
    <property type="project" value="UniProtKB-EC"/>
</dbReference>
<dbReference type="GO" id="GO:0005524">
    <property type="term" value="F:ATP binding"/>
    <property type="evidence" value="ECO:0007669"/>
    <property type="project" value="UniProtKB-KW"/>
</dbReference>
<dbReference type="EMBL" id="UYYF01000050">
    <property type="protein sequence ID" value="VDM95664.1"/>
    <property type="molecule type" value="Genomic_DNA"/>
</dbReference>
<evidence type="ECO:0000256" key="6">
    <source>
        <dbReference type="ARBA" id="ARBA00022840"/>
    </source>
</evidence>
<proteinExistence type="inferred from homology"/>
<feature type="transmembrane region" description="Helical" evidence="8">
    <location>
        <begin position="96"/>
        <end position="114"/>
    </location>
</feature>
<evidence type="ECO:0000313" key="9">
    <source>
        <dbReference type="EMBL" id="VDM95664.1"/>
    </source>
</evidence>
<evidence type="ECO:0000256" key="5">
    <source>
        <dbReference type="ARBA" id="ARBA00022777"/>
    </source>
</evidence>
<evidence type="ECO:0000256" key="2">
    <source>
        <dbReference type="ARBA" id="ARBA00011961"/>
    </source>
</evidence>
<dbReference type="Proteomes" id="UP000276776">
    <property type="component" value="Unassembled WGS sequence"/>
</dbReference>
<keyword evidence="8" id="KW-0472">Membrane</keyword>
<keyword evidence="8" id="KW-0812">Transmembrane</keyword>
<keyword evidence="10" id="KW-1185">Reference proteome</keyword>
<dbReference type="Gene3D" id="3.30.200.20">
    <property type="entry name" value="Phosphorylase Kinase, domain 1"/>
    <property type="match status" value="1"/>
</dbReference>
<feature type="transmembrane region" description="Helical" evidence="8">
    <location>
        <begin position="208"/>
        <end position="225"/>
    </location>
</feature>
<gene>
    <name evidence="9" type="ORF">TCLT_LOCUS626</name>
</gene>
<evidence type="ECO:0000256" key="7">
    <source>
        <dbReference type="ARBA" id="ARBA00048655"/>
    </source>
</evidence>
<keyword evidence="6" id="KW-0067">ATP-binding</keyword>
<keyword evidence="5" id="KW-0418">Kinase</keyword>
<evidence type="ECO:0000256" key="8">
    <source>
        <dbReference type="SAM" id="Phobius"/>
    </source>
</evidence>
<reference evidence="11" key="1">
    <citation type="submission" date="2017-02" db="UniProtKB">
        <authorList>
            <consortium name="WormBaseParasite"/>
        </authorList>
    </citation>
    <scope>IDENTIFICATION</scope>
</reference>
<dbReference type="WBParaSite" id="TCLT_0000062501-mRNA-1">
    <property type="protein sequence ID" value="TCLT_0000062501-mRNA-1"/>
    <property type="gene ID" value="TCLT_0000062501"/>
</dbReference>